<gene>
    <name evidence="3" type="ORF">GCM10022399_29090</name>
</gene>
<feature type="compositionally biased region" description="Acidic residues" evidence="1">
    <location>
        <begin position="171"/>
        <end position="181"/>
    </location>
</feature>
<evidence type="ECO:0008006" key="5">
    <source>
        <dbReference type="Google" id="ProtNLM"/>
    </source>
</evidence>
<feature type="transmembrane region" description="Helical" evidence="2">
    <location>
        <begin position="17"/>
        <end position="40"/>
    </location>
</feature>
<dbReference type="NCBIfam" id="NF008528">
    <property type="entry name" value="PRK11463.1-2"/>
    <property type="match status" value="1"/>
</dbReference>
<dbReference type="Proteomes" id="UP001501468">
    <property type="component" value="Unassembled WGS sequence"/>
</dbReference>
<dbReference type="RefSeq" id="WP_344947866.1">
    <property type="nucleotide sequence ID" value="NZ_BAABDC010000004.1"/>
</dbReference>
<organism evidence="3 4">
    <name type="scientific">Terrabacter ginsenosidimutans</name>
    <dbReference type="NCBI Taxonomy" id="490575"/>
    <lineage>
        <taxon>Bacteria</taxon>
        <taxon>Bacillati</taxon>
        <taxon>Actinomycetota</taxon>
        <taxon>Actinomycetes</taxon>
        <taxon>Micrococcales</taxon>
        <taxon>Intrasporangiaceae</taxon>
        <taxon>Terrabacter</taxon>
    </lineage>
</organism>
<reference evidence="4" key="1">
    <citation type="journal article" date="2019" name="Int. J. Syst. Evol. Microbiol.">
        <title>The Global Catalogue of Microorganisms (GCM) 10K type strain sequencing project: providing services to taxonomists for standard genome sequencing and annotation.</title>
        <authorList>
            <consortium name="The Broad Institute Genomics Platform"/>
            <consortium name="The Broad Institute Genome Sequencing Center for Infectious Disease"/>
            <person name="Wu L."/>
            <person name="Ma J."/>
        </authorList>
    </citation>
    <scope>NUCLEOTIDE SEQUENCE [LARGE SCALE GENOMIC DNA]</scope>
    <source>
        <strain evidence="4">JCM 17125</strain>
    </source>
</reference>
<sequence>MTAPQPSRARRPRLTRLAVAGLLLLPIIEIVVIVVVGQWIGGWRTFLLLAATSLLGAWLIRGEGGRAWRALQQAVRDGRMPAREIADGVVVLVGGSLLLLPGFVTDVLGLLLVLPFTRPVARSLLAAVISRRLLAETERFTGPAVTGQPSGSGWEPPTTPQGRQRSASSDEVVEGEIIDED</sequence>
<feature type="compositionally biased region" description="Polar residues" evidence="1">
    <location>
        <begin position="160"/>
        <end position="169"/>
    </location>
</feature>
<proteinExistence type="predicted"/>
<feature type="region of interest" description="Disordered" evidence="1">
    <location>
        <begin position="142"/>
        <end position="181"/>
    </location>
</feature>
<dbReference type="PANTHER" id="PTHR35335">
    <property type="entry name" value="UPF0716 PROTEIN FXSA"/>
    <property type="match status" value="1"/>
</dbReference>
<evidence type="ECO:0000256" key="1">
    <source>
        <dbReference type="SAM" id="MobiDB-lite"/>
    </source>
</evidence>
<dbReference type="Pfam" id="PF04186">
    <property type="entry name" value="FxsA"/>
    <property type="match status" value="1"/>
</dbReference>
<dbReference type="EMBL" id="BAABDC010000004">
    <property type="protein sequence ID" value="GAA3710419.1"/>
    <property type="molecule type" value="Genomic_DNA"/>
</dbReference>
<keyword evidence="2" id="KW-0812">Transmembrane</keyword>
<name>A0ABP7DW62_9MICO</name>
<evidence type="ECO:0000313" key="4">
    <source>
        <dbReference type="Proteomes" id="UP001501468"/>
    </source>
</evidence>
<keyword evidence="2" id="KW-1133">Transmembrane helix</keyword>
<dbReference type="PANTHER" id="PTHR35335:SF1">
    <property type="entry name" value="UPF0716 PROTEIN FXSA"/>
    <property type="match status" value="1"/>
</dbReference>
<evidence type="ECO:0000256" key="2">
    <source>
        <dbReference type="SAM" id="Phobius"/>
    </source>
</evidence>
<keyword evidence="2" id="KW-0472">Membrane</keyword>
<keyword evidence="4" id="KW-1185">Reference proteome</keyword>
<feature type="transmembrane region" description="Helical" evidence="2">
    <location>
        <begin position="46"/>
        <end position="64"/>
    </location>
</feature>
<feature type="transmembrane region" description="Helical" evidence="2">
    <location>
        <begin position="85"/>
        <end position="104"/>
    </location>
</feature>
<accession>A0ABP7DW62</accession>
<protein>
    <recommendedName>
        <fullName evidence="5">FxsA family protein</fullName>
    </recommendedName>
</protein>
<comment type="caution">
    <text evidence="3">The sequence shown here is derived from an EMBL/GenBank/DDBJ whole genome shotgun (WGS) entry which is preliminary data.</text>
</comment>
<evidence type="ECO:0000313" key="3">
    <source>
        <dbReference type="EMBL" id="GAA3710419.1"/>
    </source>
</evidence>
<dbReference type="InterPro" id="IPR007313">
    <property type="entry name" value="FxsA"/>
</dbReference>